<dbReference type="AlphaFoldDB" id="E9E1C0"/>
<dbReference type="InParanoid" id="E9E1C0"/>
<dbReference type="HOGENOM" id="CLU_1245646_0_0_1"/>
<protein>
    <submittedName>
        <fullName evidence="1">Uncharacterized protein</fullName>
    </submittedName>
</protein>
<dbReference type="GeneID" id="19247979"/>
<accession>E9E1C0</accession>
<proteinExistence type="predicted"/>
<reference evidence="1 2" key="1">
    <citation type="journal article" date="2011" name="PLoS Genet.">
        <title>Genome sequencing and comparative transcriptomics of the model entomopathogenic fungi Metarhizium anisopliae and M. acridum.</title>
        <authorList>
            <person name="Gao Q."/>
            <person name="Jin K."/>
            <person name="Ying S.H."/>
            <person name="Zhang Y."/>
            <person name="Xiao G."/>
            <person name="Shang Y."/>
            <person name="Duan Z."/>
            <person name="Hu X."/>
            <person name="Xie X.Q."/>
            <person name="Zhou G."/>
            <person name="Peng G."/>
            <person name="Luo Z."/>
            <person name="Huang W."/>
            <person name="Wang B."/>
            <person name="Fang W."/>
            <person name="Wang S."/>
            <person name="Zhong Y."/>
            <person name="Ma L.J."/>
            <person name="St Leger R.J."/>
            <person name="Zhao G.P."/>
            <person name="Pei Y."/>
            <person name="Feng M.G."/>
            <person name="Xia Y."/>
            <person name="Wang C."/>
        </authorList>
    </citation>
    <scope>NUCLEOTIDE SEQUENCE [LARGE SCALE GENOMIC DNA]</scope>
    <source>
        <strain evidence="1 2">CQMa 102</strain>
    </source>
</reference>
<evidence type="ECO:0000313" key="2">
    <source>
        <dbReference type="Proteomes" id="UP000002499"/>
    </source>
</evidence>
<dbReference type="Proteomes" id="UP000002499">
    <property type="component" value="Unassembled WGS sequence"/>
</dbReference>
<evidence type="ECO:0000313" key="1">
    <source>
        <dbReference type="EMBL" id="EFY90422.1"/>
    </source>
</evidence>
<keyword evidence="2" id="KW-1185">Reference proteome</keyword>
<dbReference type="EMBL" id="GL698491">
    <property type="protein sequence ID" value="EFY90422.1"/>
    <property type="molecule type" value="Genomic_DNA"/>
</dbReference>
<name>E9E1C0_METAQ</name>
<dbReference type="KEGG" id="maw:19247979"/>
<organism evidence="2">
    <name type="scientific">Metarhizium acridum (strain CQMa 102)</name>
    <dbReference type="NCBI Taxonomy" id="655827"/>
    <lineage>
        <taxon>Eukaryota</taxon>
        <taxon>Fungi</taxon>
        <taxon>Dikarya</taxon>
        <taxon>Ascomycota</taxon>
        <taxon>Pezizomycotina</taxon>
        <taxon>Sordariomycetes</taxon>
        <taxon>Hypocreomycetidae</taxon>
        <taxon>Hypocreales</taxon>
        <taxon>Clavicipitaceae</taxon>
        <taxon>Metarhizium</taxon>
    </lineage>
</organism>
<gene>
    <name evidence="1" type="ORF">MAC_03668</name>
</gene>
<sequence length="222" mass="24477">MASLEPPEPGKKLEIKISHETNLGTYLGAGYDAQKEIDNLYQALQMARKELARFIEHHDEYGTGRSTGVLFHLPKDQQRVGRAAGMAFITAAAIQATRNVIEALVLPEAASLLDKPGHRSQTACDKLPRIWWIPIGAKPVSTMIDQCLHLSPVPDRHRYLMACVSDAEKVAVAQAFSSHMASAEMAHEAVAWSLDNITTRDPLEGASETANKQRLYNWAAHI</sequence>